<feature type="domain" description="Tc1-like transposase DDE" evidence="1">
    <location>
        <begin position="138"/>
        <end position="304"/>
    </location>
</feature>
<comment type="caution">
    <text evidence="2">The sequence shown here is derived from an EMBL/GenBank/DDBJ whole genome shotgun (WGS) entry which is preliminary data.</text>
</comment>
<dbReference type="InterPro" id="IPR047655">
    <property type="entry name" value="Transpos_IS630-like"/>
</dbReference>
<accession>X0TCI8</accession>
<reference evidence="2" key="1">
    <citation type="journal article" date="2014" name="Front. Microbiol.">
        <title>High frequency of phylogenetically diverse reductive dehalogenase-homologous genes in deep subseafloor sedimentary metagenomes.</title>
        <authorList>
            <person name="Kawai M."/>
            <person name="Futagami T."/>
            <person name="Toyoda A."/>
            <person name="Takaki Y."/>
            <person name="Nishi S."/>
            <person name="Hori S."/>
            <person name="Arai W."/>
            <person name="Tsubouchi T."/>
            <person name="Morono Y."/>
            <person name="Uchiyama I."/>
            <person name="Ito T."/>
            <person name="Fujiyama A."/>
            <person name="Inagaki F."/>
            <person name="Takami H."/>
        </authorList>
    </citation>
    <scope>NUCLEOTIDE SEQUENCE</scope>
    <source>
        <strain evidence="2">Expedition CK06-06</strain>
    </source>
</reference>
<gene>
    <name evidence="2" type="ORF">S01H1_17645</name>
</gene>
<organism evidence="2">
    <name type="scientific">marine sediment metagenome</name>
    <dbReference type="NCBI Taxonomy" id="412755"/>
    <lineage>
        <taxon>unclassified sequences</taxon>
        <taxon>metagenomes</taxon>
        <taxon>ecological metagenomes</taxon>
    </lineage>
</organism>
<evidence type="ECO:0000259" key="1">
    <source>
        <dbReference type="Pfam" id="PF13358"/>
    </source>
</evidence>
<name>X0TCI8_9ZZZZ</name>
<dbReference type="Pfam" id="PF13358">
    <property type="entry name" value="DDE_3"/>
    <property type="match status" value="1"/>
</dbReference>
<dbReference type="InterPro" id="IPR038717">
    <property type="entry name" value="Tc1-like_DDE_dom"/>
</dbReference>
<protein>
    <recommendedName>
        <fullName evidence="1">Tc1-like transposase DDE domain-containing protein</fullName>
    </recommendedName>
</protein>
<dbReference type="AlphaFoldDB" id="X0TCI8"/>
<sequence length="343" mass="39611">LKQAGVGHLAIANYSGCSLVTVQRWASRTVATGFEDKSRTGRPAIFNENFQLQLIGFYCQTSPLPGCGRWTIRWAEKHLDAHPEVMGAPITRSSIDRILKKHHLKPHRVKYFLHITDPDFFPKMEHLLELYANPPQHLFFFDECPGIQILQRIAPSMATEDKQRWLKEFEYNRNGTLDVFAFLEHRTGKVFAKRTFNHKGETFRPLFEKHVKGQPENARLDYVMDNLSSHCNQDFVELIAKLCDVTCPILGTANERRTWLQSDHKRIVIHFTPFHGSWLNLVENWFGILGAKVLHESFASAEAMTEAIESFIAIWNDLLAHPFTWTYDGSGLHEKAIRRFIII</sequence>
<dbReference type="EMBL" id="BARS01009376">
    <property type="protein sequence ID" value="GAF73790.1"/>
    <property type="molecule type" value="Genomic_DNA"/>
</dbReference>
<proteinExistence type="predicted"/>
<dbReference type="NCBIfam" id="NF033545">
    <property type="entry name" value="transpos_IS630"/>
    <property type="match status" value="1"/>
</dbReference>
<feature type="non-terminal residue" evidence="2">
    <location>
        <position position="343"/>
    </location>
</feature>
<feature type="non-terminal residue" evidence="2">
    <location>
        <position position="1"/>
    </location>
</feature>
<evidence type="ECO:0000313" key="2">
    <source>
        <dbReference type="EMBL" id="GAF73790.1"/>
    </source>
</evidence>